<feature type="signal peptide" evidence="1">
    <location>
        <begin position="1"/>
        <end position="19"/>
    </location>
</feature>
<dbReference type="Pfam" id="PF13511">
    <property type="entry name" value="DUF4124"/>
    <property type="match status" value="1"/>
</dbReference>
<proteinExistence type="predicted"/>
<name>A0A4V2V2H1_9GAMM</name>
<feature type="chain" id="PRO_5020781396" evidence="1">
    <location>
        <begin position="20"/>
        <end position="215"/>
    </location>
</feature>
<dbReference type="RefSeq" id="WP_114959545.1">
    <property type="nucleotide sequence ID" value="NZ_MSZW01000002.1"/>
</dbReference>
<feature type="domain" description="DUF4124" evidence="2">
    <location>
        <begin position="11"/>
        <end position="69"/>
    </location>
</feature>
<protein>
    <submittedName>
        <fullName evidence="3">Uncharacterized protein DUF4124</fullName>
    </submittedName>
</protein>
<keyword evidence="4" id="KW-1185">Reference proteome</keyword>
<dbReference type="Proteomes" id="UP000295414">
    <property type="component" value="Unassembled WGS sequence"/>
</dbReference>
<dbReference type="InterPro" id="IPR025392">
    <property type="entry name" value="DUF4124"/>
</dbReference>
<evidence type="ECO:0000313" key="3">
    <source>
        <dbReference type="EMBL" id="TCT25153.1"/>
    </source>
</evidence>
<gene>
    <name evidence="3" type="ORF">EDC34_10240</name>
</gene>
<dbReference type="OrthoDB" id="5974493at2"/>
<sequence length="215" mass="23020">MRRLACLLWLCALAAPALAQETVFYKCTDAQGRVSMQNGTPCAPGMRQEIRRVGEVKAVPAPPPKPAAADVPAPVQYGEFVQVGGPRPQRTPAPEAAGLPPPPALYQCRTWEGDTYYGETASPPPRCAPLQVVGIDGRPDPGLGAACEVKHDDCAAVPEAQLCAAWYRRLDDAEFKLRYAGDDTRRARQAEFDAIDARIKASRCATQAPTPAGVP</sequence>
<evidence type="ECO:0000313" key="4">
    <source>
        <dbReference type="Proteomes" id="UP000295414"/>
    </source>
</evidence>
<comment type="caution">
    <text evidence="3">The sequence shown here is derived from an EMBL/GenBank/DDBJ whole genome shotgun (WGS) entry which is preliminary data.</text>
</comment>
<evidence type="ECO:0000256" key="1">
    <source>
        <dbReference type="SAM" id="SignalP"/>
    </source>
</evidence>
<dbReference type="EMBL" id="SMAP01000002">
    <property type="protein sequence ID" value="TCT25153.1"/>
    <property type="molecule type" value="Genomic_DNA"/>
</dbReference>
<evidence type="ECO:0000259" key="2">
    <source>
        <dbReference type="Pfam" id="PF13511"/>
    </source>
</evidence>
<keyword evidence="1" id="KW-0732">Signal</keyword>
<accession>A0A4V2V2H1</accession>
<organism evidence="3 4">
    <name type="scientific">Thermomonas haemolytica</name>
    <dbReference type="NCBI Taxonomy" id="141949"/>
    <lineage>
        <taxon>Bacteria</taxon>
        <taxon>Pseudomonadati</taxon>
        <taxon>Pseudomonadota</taxon>
        <taxon>Gammaproteobacteria</taxon>
        <taxon>Lysobacterales</taxon>
        <taxon>Lysobacteraceae</taxon>
        <taxon>Thermomonas</taxon>
    </lineage>
</organism>
<reference evidence="3 4" key="1">
    <citation type="submission" date="2019-03" db="EMBL/GenBank/DDBJ databases">
        <title>Genomic Encyclopedia of Type Strains, Phase IV (KMG-IV): sequencing the most valuable type-strain genomes for metagenomic binning, comparative biology and taxonomic classification.</title>
        <authorList>
            <person name="Goeker M."/>
        </authorList>
    </citation>
    <scope>NUCLEOTIDE SEQUENCE [LARGE SCALE GENOMIC DNA]</scope>
    <source>
        <strain evidence="3 4">DSM 13605</strain>
    </source>
</reference>
<dbReference type="AlphaFoldDB" id="A0A4V2V2H1"/>